<dbReference type="PROSITE" id="PS00518">
    <property type="entry name" value="ZF_RING_1"/>
    <property type="match status" value="1"/>
</dbReference>
<dbReference type="Gene3D" id="3.30.40.10">
    <property type="entry name" value="Zinc/RING finger domain, C3HC4 (zinc finger)"/>
    <property type="match status" value="1"/>
</dbReference>
<dbReference type="GO" id="GO:0008270">
    <property type="term" value="F:zinc ion binding"/>
    <property type="evidence" value="ECO:0007669"/>
    <property type="project" value="UniProtKB-KW"/>
</dbReference>
<dbReference type="Pfam" id="PF01485">
    <property type="entry name" value="IBR"/>
    <property type="match status" value="2"/>
</dbReference>
<dbReference type="VEuPathDB" id="FungiDB:BO97DRAFT_409513"/>
<keyword evidence="7" id="KW-0833">Ubl conjugation pathway</keyword>
<keyword evidence="11" id="KW-1185">Reference proteome</keyword>
<comment type="catalytic activity">
    <reaction evidence="1">
        <text>[E2 ubiquitin-conjugating enzyme]-S-ubiquitinyl-L-cysteine + [acceptor protein]-L-lysine = [E2 ubiquitin-conjugating enzyme]-L-cysteine + [acceptor protein]-N(6)-ubiquitinyl-L-lysine.</text>
        <dbReference type="EC" id="2.3.2.31"/>
    </reaction>
</comment>
<evidence type="ECO:0000313" key="10">
    <source>
        <dbReference type="EMBL" id="RAL06635.1"/>
    </source>
</evidence>
<dbReference type="PANTHER" id="PTHR11685">
    <property type="entry name" value="RBR FAMILY RING FINGER AND IBR DOMAIN-CONTAINING"/>
    <property type="match status" value="1"/>
</dbReference>
<dbReference type="InterPro" id="IPR044066">
    <property type="entry name" value="TRIAD_supradom"/>
</dbReference>
<protein>
    <recommendedName>
        <fullName evidence="2">RBR-type E3 ubiquitin transferase</fullName>
        <ecNumber evidence="2">2.3.2.31</ecNumber>
    </recommendedName>
</protein>
<evidence type="ECO:0000256" key="4">
    <source>
        <dbReference type="ARBA" id="ARBA00022723"/>
    </source>
</evidence>
<dbReference type="RefSeq" id="XP_025545789.1">
    <property type="nucleotide sequence ID" value="XM_025696079.1"/>
</dbReference>
<reference evidence="10 11" key="1">
    <citation type="submission" date="2018-02" db="EMBL/GenBank/DDBJ databases">
        <title>The genomes of Aspergillus section Nigri reveals drivers in fungal speciation.</title>
        <authorList>
            <consortium name="DOE Joint Genome Institute"/>
            <person name="Vesth T.C."/>
            <person name="Nybo J."/>
            <person name="Theobald S."/>
            <person name="Brandl J."/>
            <person name="Frisvad J.C."/>
            <person name="Nielsen K.F."/>
            <person name="Lyhne E.K."/>
            <person name="Kogle M.E."/>
            <person name="Kuo A."/>
            <person name="Riley R."/>
            <person name="Clum A."/>
            <person name="Nolan M."/>
            <person name="Lipzen A."/>
            <person name="Salamov A."/>
            <person name="Henrissat B."/>
            <person name="Wiebenga A."/>
            <person name="De vries R.P."/>
            <person name="Grigoriev I.V."/>
            <person name="Mortensen U.H."/>
            <person name="Andersen M.R."/>
            <person name="Baker S.E."/>
        </authorList>
    </citation>
    <scope>NUCLEOTIDE SEQUENCE [LARGE SCALE GENOMIC DNA]</scope>
    <source>
        <strain evidence="10 11">CBS 101889</strain>
    </source>
</reference>
<accession>A0A395HHJ3</accession>
<dbReference type="SMART" id="SM00647">
    <property type="entry name" value="IBR"/>
    <property type="match status" value="2"/>
</dbReference>
<dbReference type="InterPro" id="IPR031127">
    <property type="entry name" value="E3_UB_ligase_RBR"/>
</dbReference>
<dbReference type="InterPro" id="IPR013083">
    <property type="entry name" value="Znf_RING/FYVE/PHD"/>
</dbReference>
<evidence type="ECO:0000256" key="7">
    <source>
        <dbReference type="ARBA" id="ARBA00022786"/>
    </source>
</evidence>
<name>A0A395HHJ3_ASPHC</name>
<dbReference type="STRING" id="1450537.A0A395HHJ3"/>
<evidence type="ECO:0000313" key="11">
    <source>
        <dbReference type="Proteomes" id="UP000248961"/>
    </source>
</evidence>
<dbReference type="InterPro" id="IPR017907">
    <property type="entry name" value="Znf_RING_CS"/>
</dbReference>
<keyword evidence="5" id="KW-0677">Repeat</keyword>
<dbReference type="EMBL" id="KZ824367">
    <property type="protein sequence ID" value="RAL06635.1"/>
    <property type="molecule type" value="Genomic_DNA"/>
</dbReference>
<keyword evidence="4" id="KW-0479">Metal-binding</keyword>
<feature type="domain" description="RING-type" evidence="9">
    <location>
        <begin position="170"/>
        <end position="363"/>
    </location>
</feature>
<dbReference type="GeneID" id="37200368"/>
<dbReference type="CDD" id="cd22584">
    <property type="entry name" value="Rcat_RBR_unk"/>
    <property type="match status" value="1"/>
</dbReference>
<dbReference type="AlphaFoldDB" id="A0A395HHJ3"/>
<sequence length="499" mass="56988">MACVLDPGIDQPTFDLIVQLQLQDADLYFESSKGKSRDPTDEELAFQLQNEEWGNISQYLQDRRMAMSFAAAVQADGHVLAETRVEEENASKDRTIAHQWTEDGCVMPSNELELAPEALDDETLAKLQILYVNNMEDYNTIGDLDTADCENECAESSAQAIRRASRSLPRARRCVACREPTDFVNVVRAPCQHEYCRSCLADLFKTSMTDESLFPPRCCRKPINLTIARIFLDSALVDQYEKKKVEYETPNRTYCYSSNCGAFINMSYIDGEAATCPDCGHTTCTNCKRRAHTGDCPDDTALQQLLVTAQQNGWQRCFSCWRIVELDHGCNHMTCRCGAQFCYNCGLEWKNCQCEQWNEHRLLARAYQIIDREADQPATVAVPQDIDEAILEDQLVPAAYEQPHLQTQQTQHDVANSTDAEPFATPEVLPSSTTRTARDILIARTIQELRDSHECGHSKWKYLRGPHRCEECSHHLREYIFECRQCRIQACNRCRRNRL</sequence>
<dbReference type="OrthoDB" id="9977870at2759"/>
<evidence type="ECO:0000256" key="1">
    <source>
        <dbReference type="ARBA" id="ARBA00001798"/>
    </source>
</evidence>
<keyword evidence="3" id="KW-0808">Transferase</keyword>
<keyword evidence="8" id="KW-0862">Zinc</keyword>
<dbReference type="SMART" id="SM00184">
    <property type="entry name" value="RING"/>
    <property type="match status" value="2"/>
</dbReference>
<dbReference type="GO" id="GO:0061630">
    <property type="term" value="F:ubiquitin protein ligase activity"/>
    <property type="evidence" value="ECO:0007669"/>
    <property type="project" value="UniProtKB-EC"/>
</dbReference>
<dbReference type="SUPFAM" id="SSF57850">
    <property type="entry name" value="RING/U-box"/>
    <property type="match status" value="2"/>
</dbReference>
<evidence type="ECO:0000256" key="5">
    <source>
        <dbReference type="ARBA" id="ARBA00022737"/>
    </source>
</evidence>
<dbReference type="InterPro" id="IPR001841">
    <property type="entry name" value="Znf_RING"/>
</dbReference>
<evidence type="ECO:0000256" key="8">
    <source>
        <dbReference type="ARBA" id="ARBA00022833"/>
    </source>
</evidence>
<dbReference type="EC" id="2.3.2.31" evidence="2"/>
<evidence type="ECO:0000256" key="2">
    <source>
        <dbReference type="ARBA" id="ARBA00012251"/>
    </source>
</evidence>
<dbReference type="GO" id="GO:0016567">
    <property type="term" value="P:protein ubiquitination"/>
    <property type="evidence" value="ECO:0007669"/>
    <property type="project" value="InterPro"/>
</dbReference>
<dbReference type="CDD" id="cd20335">
    <property type="entry name" value="BRcat_RBR"/>
    <property type="match status" value="1"/>
</dbReference>
<organism evidence="10 11">
    <name type="scientific">Aspergillus homomorphus (strain CBS 101889)</name>
    <dbReference type="NCBI Taxonomy" id="1450537"/>
    <lineage>
        <taxon>Eukaryota</taxon>
        <taxon>Fungi</taxon>
        <taxon>Dikarya</taxon>
        <taxon>Ascomycota</taxon>
        <taxon>Pezizomycotina</taxon>
        <taxon>Eurotiomycetes</taxon>
        <taxon>Eurotiomycetidae</taxon>
        <taxon>Eurotiales</taxon>
        <taxon>Aspergillaceae</taxon>
        <taxon>Aspergillus</taxon>
        <taxon>Aspergillus subgen. Circumdati</taxon>
    </lineage>
</organism>
<dbReference type="PROSITE" id="PS51873">
    <property type="entry name" value="TRIAD"/>
    <property type="match status" value="1"/>
</dbReference>
<gene>
    <name evidence="10" type="ORF">BO97DRAFT_409513</name>
</gene>
<evidence type="ECO:0000259" key="9">
    <source>
        <dbReference type="PROSITE" id="PS51873"/>
    </source>
</evidence>
<evidence type="ECO:0000256" key="3">
    <source>
        <dbReference type="ARBA" id="ARBA00022679"/>
    </source>
</evidence>
<dbReference type="InterPro" id="IPR002867">
    <property type="entry name" value="IBR_dom"/>
</dbReference>
<keyword evidence="6" id="KW-0863">Zinc-finger</keyword>
<dbReference type="Proteomes" id="UP000248961">
    <property type="component" value="Unassembled WGS sequence"/>
</dbReference>
<dbReference type="Gene3D" id="1.20.120.1750">
    <property type="match status" value="1"/>
</dbReference>
<evidence type="ECO:0000256" key="6">
    <source>
        <dbReference type="ARBA" id="ARBA00022771"/>
    </source>
</evidence>
<proteinExistence type="predicted"/>